<comment type="caution">
    <text evidence="2">The sequence shown here is derived from an EMBL/GenBank/DDBJ whole genome shotgun (WGS) entry which is preliminary data.</text>
</comment>
<accession>A0AAV4WU27</accession>
<dbReference type="AlphaFoldDB" id="A0AAV4WU27"/>
<dbReference type="Proteomes" id="UP001054945">
    <property type="component" value="Unassembled WGS sequence"/>
</dbReference>
<dbReference type="EMBL" id="BPLR01016793">
    <property type="protein sequence ID" value="GIY86421.1"/>
    <property type="molecule type" value="Genomic_DNA"/>
</dbReference>
<name>A0AAV4WU27_CAEEX</name>
<organism evidence="2 3">
    <name type="scientific">Caerostris extrusa</name>
    <name type="common">Bark spider</name>
    <name type="synonym">Caerostris bankana</name>
    <dbReference type="NCBI Taxonomy" id="172846"/>
    <lineage>
        <taxon>Eukaryota</taxon>
        <taxon>Metazoa</taxon>
        <taxon>Ecdysozoa</taxon>
        <taxon>Arthropoda</taxon>
        <taxon>Chelicerata</taxon>
        <taxon>Arachnida</taxon>
        <taxon>Araneae</taxon>
        <taxon>Araneomorphae</taxon>
        <taxon>Entelegynae</taxon>
        <taxon>Araneoidea</taxon>
        <taxon>Araneidae</taxon>
        <taxon>Caerostris</taxon>
    </lineage>
</organism>
<protein>
    <submittedName>
        <fullName evidence="2">Uncharacterized protein</fullName>
    </submittedName>
</protein>
<keyword evidence="3" id="KW-1185">Reference proteome</keyword>
<proteinExistence type="predicted"/>
<evidence type="ECO:0000313" key="3">
    <source>
        <dbReference type="Proteomes" id="UP001054945"/>
    </source>
</evidence>
<feature type="compositionally biased region" description="Polar residues" evidence="1">
    <location>
        <begin position="34"/>
        <end position="45"/>
    </location>
</feature>
<evidence type="ECO:0000256" key="1">
    <source>
        <dbReference type="SAM" id="MobiDB-lite"/>
    </source>
</evidence>
<gene>
    <name evidence="2" type="ORF">CEXT_750761</name>
</gene>
<evidence type="ECO:0000313" key="2">
    <source>
        <dbReference type="EMBL" id="GIY86421.1"/>
    </source>
</evidence>
<sequence length="81" mass="9260">MIPNRMLVTNISTIENAVQQMLRVKKQALRRSPRTSPQHLANSTPDSRRGSLLAVRRNVNEAHRRLRIAALLKRGPLVAKW</sequence>
<reference evidence="2 3" key="1">
    <citation type="submission" date="2021-06" db="EMBL/GenBank/DDBJ databases">
        <title>Caerostris extrusa draft genome.</title>
        <authorList>
            <person name="Kono N."/>
            <person name="Arakawa K."/>
        </authorList>
    </citation>
    <scope>NUCLEOTIDE SEQUENCE [LARGE SCALE GENOMIC DNA]</scope>
</reference>
<feature type="region of interest" description="Disordered" evidence="1">
    <location>
        <begin position="26"/>
        <end position="52"/>
    </location>
</feature>